<dbReference type="Proteomes" id="UP001344888">
    <property type="component" value="Unassembled WGS sequence"/>
</dbReference>
<evidence type="ECO:0000313" key="2">
    <source>
        <dbReference type="EMBL" id="MEC1177827.1"/>
    </source>
</evidence>
<keyword evidence="3" id="KW-1185">Reference proteome</keyword>
<dbReference type="PANTHER" id="PTHR43415:SF3">
    <property type="entry name" value="GNAT-FAMILY ACETYLTRANSFERASE"/>
    <property type="match status" value="1"/>
</dbReference>
<dbReference type="InterPro" id="IPR000182">
    <property type="entry name" value="GNAT_dom"/>
</dbReference>
<sequence length="164" mass="18511">MEIREATACDAEQIVKVIANAEESGFMLFSPGERQVNVEGMAKRIDNMNRQQKSAFLVAQEDSTILGYMVVQDDVPQRIAHRAYLVIGVHSDSRGKGVGKALFNFATHWAKEVGLHRLELTVLVKNTVAVQLYKKMGFEVEGVKKHSLYIDGQYEDEYYMAKLL</sequence>
<proteinExistence type="predicted"/>
<evidence type="ECO:0000259" key="1">
    <source>
        <dbReference type="PROSITE" id="PS51186"/>
    </source>
</evidence>
<dbReference type="Pfam" id="PF00583">
    <property type="entry name" value="Acetyltransf_1"/>
    <property type="match status" value="1"/>
</dbReference>
<organism evidence="2 3">
    <name type="scientific">Metasolibacillus meyeri</name>
    <dbReference type="NCBI Taxonomy" id="1071052"/>
    <lineage>
        <taxon>Bacteria</taxon>
        <taxon>Bacillati</taxon>
        <taxon>Bacillota</taxon>
        <taxon>Bacilli</taxon>
        <taxon>Bacillales</taxon>
        <taxon>Caryophanaceae</taxon>
        <taxon>Metasolibacillus</taxon>
    </lineage>
</organism>
<dbReference type="InterPro" id="IPR017255">
    <property type="entry name" value="AcTrfase_GNAT_prd"/>
</dbReference>
<dbReference type="InterPro" id="IPR016181">
    <property type="entry name" value="Acyl_CoA_acyltransferase"/>
</dbReference>
<dbReference type="PIRSF" id="PIRSF037663">
    <property type="entry name" value="Acetyltransf_GNAT_prd"/>
    <property type="match status" value="1"/>
</dbReference>
<feature type="domain" description="N-acetyltransferase" evidence="1">
    <location>
        <begin position="1"/>
        <end position="164"/>
    </location>
</feature>
<dbReference type="PANTHER" id="PTHR43415">
    <property type="entry name" value="SPERMIDINE N(1)-ACETYLTRANSFERASE"/>
    <property type="match status" value="1"/>
</dbReference>
<evidence type="ECO:0000313" key="3">
    <source>
        <dbReference type="Proteomes" id="UP001344888"/>
    </source>
</evidence>
<dbReference type="PROSITE" id="PS51186">
    <property type="entry name" value="GNAT"/>
    <property type="match status" value="1"/>
</dbReference>
<gene>
    <name evidence="2" type="ORF">P9B03_04970</name>
</gene>
<name>A0AAW9NJB8_9BACL</name>
<dbReference type="Gene3D" id="3.40.630.30">
    <property type="match status" value="1"/>
</dbReference>
<dbReference type="CDD" id="cd04301">
    <property type="entry name" value="NAT_SF"/>
    <property type="match status" value="1"/>
</dbReference>
<comment type="caution">
    <text evidence="2">The sequence shown here is derived from an EMBL/GenBank/DDBJ whole genome shotgun (WGS) entry which is preliminary data.</text>
</comment>
<accession>A0AAW9NJB8</accession>
<protein>
    <submittedName>
        <fullName evidence="2">GNAT family N-acetyltransferase</fullName>
    </submittedName>
</protein>
<dbReference type="EMBL" id="JARSFG010000007">
    <property type="protein sequence ID" value="MEC1177827.1"/>
    <property type="molecule type" value="Genomic_DNA"/>
</dbReference>
<reference evidence="2 3" key="1">
    <citation type="submission" date="2023-03" db="EMBL/GenBank/DDBJ databases">
        <title>Bacillus Genome Sequencing.</title>
        <authorList>
            <person name="Dunlap C."/>
        </authorList>
    </citation>
    <scope>NUCLEOTIDE SEQUENCE [LARGE SCALE GENOMIC DNA]</scope>
    <source>
        <strain evidence="2 3">B-59205</strain>
    </source>
</reference>
<dbReference type="SUPFAM" id="SSF55729">
    <property type="entry name" value="Acyl-CoA N-acyltransferases (Nat)"/>
    <property type="match status" value="1"/>
</dbReference>
<dbReference type="GO" id="GO:0016747">
    <property type="term" value="F:acyltransferase activity, transferring groups other than amino-acyl groups"/>
    <property type="evidence" value="ECO:0007669"/>
    <property type="project" value="InterPro"/>
</dbReference>
<dbReference type="AlphaFoldDB" id="A0AAW9NJB8"/>